<gene>
    <name evidence="12" type="primary">secG</name>
    <name evidence="12" type="ORF">F9K24_16560</name>
</gene>
<evidence type="ECO:0000256" key="8">
    <source>
        <dbReference type="ARBA" id="ARBA00023010"/>
    </source>
</evidence>
<dbReference type="PANTHER" id="PTHR34182:SF1">
    <property type="entry name" value="PROTEIN-EXPORT MEMBRANE PROTEIN SECG"/>
    <property type="match status" value="1"/>
</dbReference>
<feature type="transmembrane region" description="Helical" evidence="10">
    <location>
        <begin position="7"/>
        <end position="25"/>
    </location>
</feature>
<evidence type="ECO:0000256" key="9">
    <source>
        <dbReference type="ARBA" id="ARBA00023136"/>
    </source>
</evidence>
<evidence type="ECO:0000256" key="10">
    <source>
        <dbReference type="RuleBase" id="RU365087"/>
    </source>
</evidence>
<protein>
    <recommendedName>
        <fullName evidence="10">Protein-export membrane protein SecG</fullName>
    </recommendedName>
</protein>
<sequence>MQILQTLLVVLFFVSCAALIFFILIQSGKGGSLGIMGGGGSGSPFGSSTVDVVEKATWYGIAAFLILAILSAIAFADHGIKIEPIESAVPAAEESAPAQSLPANPAPAQNTPVQPAPAQNLPANPTPAQ</sequence>
<evidence type="ECO:0000313" key="12">
    <source>
        <dbReference type="EMBL" id="KAB2930469.1"/>
    </source>
</evidence>
<comment type="similarity">
    <text evidence="2 10">Belongs to the SecG family.</text>
</comment>
<keyword evidence="4 10" id="KW-1003">Cell membrane</keyword>
<name>A0A833LVX0_9LEPT</name>
<feature type="region of interest" description="Disordered" evidence="11">
    <location>
        <begin position="93"/>
        <end position="129"/>
    </location>
</feature>
<accession>A0A833LVX0</accession>
<evidence type="ECO:0000256" key="3">
    <source>
        <dbReference type="ARBA" id="ARBA00022448"/>
    </source>
</evidence>
<dbReference type="GO" id="GO:0005886">
    <property type="term" value="C:plasma membrane"/>
    <property type="evidence" value="ECO:0007669"/>
    <property type="project" value="UniProtKB-SubCell"/>
</dbReference>
<evidence type="ECO:0000256" key="6">
    <source>
        <dbReference type="ARBA" id="ARBA00022927"/>
    </source>
</evidence>
<dbReference type="Proteomes" id="UP000460298">
    <property type="component" value="Unassembled WGS sequence"/>
</dbReference>
<keyword evidence="7 10" id="KW-1133">Transmembrane helix</keyword>
<feature type="compositionally biased region" description="Low complexity" evidence="11">
    <location>
        <begin position="93"/>
        <end position="103"/>
    </location>
</feature>
<feature type="compositionally biased region" description="Low complexity" evidence="11">
    <location>
        <begin position="112"/>
        <end position="123"/>
    </location>
</feature>
<evidence type="ECO:0000256" key="11">
    <source>
        <dbReference type="SAM" id="MobiDB-lite"/>
    </source>
</evidence>
<dbReference type="GO" id="GO:0015450">
    <property type="term" value="F:protein-transporting ATPase activity"/>
    <property type="evidence" value="ECO:0007669"/>
    <property type="project" value="UniProtKB-UniRule"/>
</dbReference>
<evidence type="ECO:0000256" key="2">
    <source>
        <dbReference type="ARBA" id="ARBA00008445"/>
    </source>
</evidence>
<dbReference type="PANTHER" id="PTHR34182">
    <property type="entry name" value="PROTEIN-EXPORT MEMBRANE PROTEIN SECG"/>
    <property type="match status" value="1"/>
</dbReference>
<dbReference type="PRINTS" id="PR01651">
    <property type="entry name" value="SECGEXPORT"/>
</dbReference>
<evidence type="ECO:0000256" key="4">
    <source>
        <dbReference type="ARBA" id="ARBA00022475"/>
    </source>
</evidence>
<dbReference type="AlphaFoldDB" id="A0A833LVX0"/>
<dbReference type="Pfam" id="PF03840">
    <property type="entry name" value="SecG"/>
    <property type="match status" value="1"/>
</dbReference>
<dbReference type="GO" id="GO:0065002">
    <property type="term" value="P:intracellular protein transmembrane transport"/>
    <property type="evidence" value="ECO:0007669"/>
    <property type="project" value="TreeGrafter"/>
</dbReference>
<dbReference type="InterPro" id="IPR004692">
    <property type="entry name" value="SecG"/>
</dbReference>
<dbReference type="GO" id="GO:0043952">
    <property type="term" value="P:protein transport by the Sec complex"/>
    <property type="evidence" value="ECO:0007669"/>
    <property type="project" value="TreeGrafter"/>
</dbReference>
<comment type="subcellular location">
    <subcellularLocation>
        <location evidence="1 10">Cell membrane</location>
        <topology evidence="1 10">Multi-pass membrane protein</topology>
    </subcellularLocation>
</comment>
<keyword evidence="3 10" id="KW-0813">Transport</keyword>
<reference evidence="12 13" key="1">
    <citation type="submission" date="2019-10" db="EMBL/GenBank/DDBJ databases">
        <title>Extracellular Electron Transfer in a Candidatus Methanoperedens spp. Enrichment Culture.</title>
        <authorList>
            <person name="Berger S."/>
            <person name="Rangel Shaw D."/>
            <person name="Berben T."/>
            <person name="In 'T Zandt M."/>
            <person name="Frank J."/>
            <person name="Reimann J."/>
            <person name="Jetten M.S.M."/>
            <person name="Welte C.U."/>
        </authorList>
    </citation>
    <scope>NUCLEOTIDE SEQUENCE [LARGE SCALE GENOMIC DNA]</scope>
    <source>
        <strain evidence="12">SB12</strain>
    </source>
</reference>
<keyword evidence="8 10" id="KW-0811">Translocation</keyword>
<dbReference type="GO" id="GO:0009306">
    <property type="term" value="P:protein secretion"/>
    <property type="evidence" value="ECO:0007669"/>
    <property type="project" value="UniProtKB-UniRule"/>
</dbReference>
<keyword evidence="6 10" id="KW-0653">Protein transport</keyword>
<comment type="function">
    <text evidence="10">Involved in protein export. Participates in an early event of protein translocation.</text>
</comment>
<dbReference type="RefSeq" id="WP_002769930.1">
    <property type="nucleotide sequence ID" value="NZ_JQDG01000002.1"/>
</dbReference>
<dbReference type="EMBL" id="WBUI01000020">
    <property type="protein sequence ID" value="KAB2930469.1"/>
    <property type="molecule type" value="Genomic_DNA"/>
</dbReference>
<feature type="transmembrane region" description="Helical" evidence="10">
    <location>
        <begin position="56"/>
        <end position="76"/>
    </location>
</feature>
<comment type="caution">
    <text evidence="12">The sequence shown here is derived from an EMBL/GenBank/DDBJ whole genome shotgun (WGS) entry which is preliminary data.</text>
</comment>
<evidence type="ECO:0000256" key="5">
    <source>
        <dbReference type="ARBA" id="ARBA00022692"/>
    </source>
</evidence>
<dbReference type="NCBIfam" id="TIGR00810">
    <property type="entry name" value="secG"/>
    <property type="match status" value="1"/>
</dbReference>
<evidence type="ECO:0000256" key="1">
    <source>
        <dbReference type="ARBA" id="ARBA00004651"/>
    </source>
</evidence>
<proteinExistence type="inferred from homology"/>
<evidence type="ECO:0000313" key="13">
    <source>
        <dbReference type="Proteomes" id="UP000460298"/>
    </source>
</evidence>
<organism evidence="12 13">
    <name type="scientific">Leptonema illini</name>
    <dbReference type="NCBI Taxonomy" id="183"/>
    <lineage>
        <taxon>Bacteria</taxon>
        <taxon>Pseudomonadati</taxon>
        <taxon>Spirochaetota</taxon>
        <taxon>Spirochaetia</taxon>
        <taxon>Leptospirales</taxon>
        <taxon>Leptospiraceae</taxon>
        <taxon>Leptonema</taxon>
    </lineage>
</organism>
<keyword evidence="9 10" id="KW-0472">Membrane</keyword>
<keyword evidence="5 10" id="KW-0812">Transmembrane</keyword>
<evidence type="ECO:0000256" key="7">
    <source>
        <dbReference type="ARBA" id="ARBA00022989"/>
    </source>
</evidence>